<organism evidence="9 10">
    <name type="scientific">Cytospora mali</name>
    <name type="common">Apple Valsa canker fungus</name>
    <name type="synonym">Valsa mali</name>
    <dbReference type="NCBI Taxonomy" id="578113"/>
    <lineage>
        <taxon>Eukaryota</taxon>
        <taxon>Fungi</taxon>
        <taxon>Dikarya</taxon>
        <taxon>Ascomycota</taxon>
        <taxon>Pezizomycotina</taxon>
        <taxon>Sordariomycetes</taxon>
        <taxon>Sordariomycetidae</taxon>
        <taxon>Diaporthales</taxon>
        <taxon>Cytosporaceae</taxon>
        <taxon>Cytospora</taxon>
    </lineage>
</organism>
<evidence type="ECO:0000256" key="5">
    <source>
        <dbReference type="SAM" id="Phobius"/>
    </source>
</evidence>
<evidence type="ECO:0000259" key="8">
    <source>
        <dbReference type="Pfam" id="PF07732"/>
    </source>
</evidence>
<dbReference type="GO" id="GO:0016491">
    <property type="term" value="F:oxidoreductase activity"/>
    <property type="evidence" value="ECO:0007669"/>
    <property type="project" value="UniProtKB-KW"/>
</dbReference>
<dbReference type="InterPro" id="IPR045087">
    <property type="entry name" value="Cu-oxidase_fam"/>
</dbReference>
<accession>A0A194VZC2</accession>
<keyword evidence="3" id="KW-0560">Oxidoreductase</keyword>
<dbReference type="Proteomes" id="UP000078559">
    <property type="component" value="Chromosome 4"/>
</dbReference>
<dbReference type="PROSITE" id="PS00079">
    <property type="entry name" value="MULTICOPPER_OXIDASE1"/>
    <property type="match status" value="2"/>
</dbReference>
<dbReference type="GO" id="GO:0005507">
    <property type="term" value="F:copper ion binding"/>
    <property type="evidence" value="ECO:0007669"/>
    <property type="project" value="InterPro"/>
</dbReference>
<dbReference type="PANTHER" id="PTHR11709:SF414">
    <property type="entry name" value="ADR239WP"/>
    <property type="match status" value="1"/>
</dbReference>
<keyword evidence="5" id="KW-1133">Transmembrane helix</keyword>
<dbReference type="CDD" id="cd13857">
    <property type="entry name" value="CuRO_1_Diphenol_Ox"/>
    <property type="match status" value="1"/>
</dbReference>
<dbReference type="OrthoDB" id="10255118at2759"/>
<comment type="similarity">
    <text evidence="1">Belongs to the multicopper oxidase family.</text>
</comment>
<evidence type="ECO:0000313" key="9">
    <source>
        <dbReference type="EMBL" id="KUI69140.1"/>
    </source>
</evidence>
<dbReference type="CDD" id="cd13910">
    <property type="entry name" value="CuRO_3_MCO_like_4"/>
    <property type="match status" value="1"/>
</dbReference>
<dbReference type="SMR" id="A0A194VZC2"/>
<feature type="transmembrane region" description="Helical" evidence="5">
    <location>
        <begin position="27"/>
        <end position="57"/>
    </location>
</feature>
<dbReference type="Pfam" id="PF00394">
    <property type="entry name" value="Cu-oxidase"/>
    <property type="match status" value="1"/>
</dbReference>
<dbReference type="Gene3D" id="2.60.40.420">
    <property type="entry name" value="Cupredoxins - blue copper proteins"/>
    <property type="match status" value="3"/>
</dbReference>
<evidence type="ECO:0000256" key="4">
    <source>
        <dbReference type="ARBA" id="ARBA00023008"/>
    </source>
</evidence>
<evidence type="ECO:0000256" key="3">
    <source>
        <dbReference type="ARBA" id="ARBA00023002"/>
    </source>
</evidence>
<dbReference type="InterPro" id="IPR011707">
    <property type="entry name" value="Cu-oxidase-like_N"/>
</dbReference>
<dbReference type="Pfam" id="PF07731">
    <property type="entry name" value="Cu-oxidase_2"/>
    <property type="match status" value="1"/>
</dbReference>
<evidence type="ECO:0000313" key="10">
    <source>
        <dbReference type="Proteomes" id="UP000078559"/>
    </source>
</evidence>
<gene>
    <name evidence="9" type="ORF">VM1G_04527</name>
</gene>
<keyword evidence="5" id="KW-0472">Membrane</keyword>
<proteinExistence type="inferred from homology"/>
<dbReference type="Pfam" id="PF07732">
    <property type="entry name" value="Cu-oxidase_3"/>
    <property type="match status" value="1"/>
</dbReference>
<protein>
    <submittedName>
        <fullName evidence="9">Laccase-2</fullName>
    </submittedName>
</protein>
<name>A0A194VZC2_CYTMA</name>
<evidence type="ECO:0000259" key="6">
    <source>
        <dbReference type="Pfam" id="PF00394"/>
    </source>
</evidence>
<evidence type="ECO:0000256" key="2">
    <source>
        <dbReference type="ARBA" id="ARBA00022723"/>
    </source>
</evidence>
<keyword evidence="2" id="KW-0479">Metal-binding</keyword>
<sequence>MDKENDSFEDIPLIENRPRRRIMELRTFITSLTGLILAIFSFVFGVGCGLGIGVPYYGTSLSEAFIRPSKPTFNTYGVPDNLPIIPISQLINTTELDLVTNFTISDTPALRQYEFNITYGLAAPDGFWKPMILVNNQSPGPLIEANTGDTVRVTVNNHMPNASTSIHFHGIDQHNTTWMDGVAGVSQCGIAPGSALTYEFVVDGQRGTFWYHSHAGMQYTDGLYGPIVVHDPREEVPPTEGERVVFLGANYHSYAGELAGKYLAPGSPWAPDLAGVEPLCDNFVMNGLGTSDCGVVSSTYRSSVSYTDEPACTGGQVYTTTIKPGTALRLRLINHSSYLSYWFSIDSHDLTIVEIDGIEVEPIKSRGVHINIGQRYSVIINATGEVGDYYIRQTLERDCFLPYSTYTSNGLEAIGYQGKGILKYERAEDGDDERDQVQVGTGAGLKMIGTEGDTTNPWGCGDMPFDMPVPKRRERSNITSWSPYGTDAVLWKAMDQNFTNGDDGGIYHNWGLRLDQQVLLVPDGSSAVQVVINSLDAMEHPFHMHGHSVQVVGWGPGRYDASLAAGSTTTWNRANPLRRDTFTVPAESHVVIRFLADNPGIWVLHCHVAWHLEAGMLVSFIERPGDLKTLVQGMDPETRALSRSFCGKRNS</sequence>
<dbReference type="AlphaFoldDB" id="A0A194VZC2"/>
<dbReference type="InterPro" id="IPR011706">
    <property type="entry name" value="Cu-oxidase_C"/>
</dbReference>
<dbReference type="EMBL" id="CM003101">
    <property type="protein sequence ID" value="KUI69140.1"/>
    <property type="molecule type" value="Genomic_DNA"/>
</dbReference>
<dbReference type="InterPro" id="IPR008972">
    <property type="entry name" value="Cupredoxin"/>
</dbReference>
<feature type="domain" description="Plastocyanin-like" evidence="8">
    <location>
        <begin position="117"/>
        <end position="233"/>
    </location>
</feature>
<evidence type="ECO:0000256" key="1">
    <source>
        <dbReference type="ARBA" id="ARBA00010609"/>
    </source>
</evidence>
<evidence type="ECO:0000259" key="7">
    <source>
        <dbReference type="Pfam" id="PF07731"/>
    </source>
</evidence>
<feature type="domain" description="Plastocyanin-like" evidence="7">
    <location>
        <begin position="517"/>
        <end position="625"/>
    </location>
</feature>
<dbReference type="PROSITE" id="PS00080">
    <property type="entry name" value="MULTICOPPER_OXIDASE2"/>
    <property type="match status" value="1"/>
</dbReference>
<keyword evidence="4" id="KW-0186">Copper</keyword>
<feature type="domain" description="Plastocyanin-like" evidence="6">
    <location>
        <begin position="243"/>
        <end position="394"/>
    </location>
</feature>
<dbReference type="PANTHER" id="PTHR11709">
    <property type="entry name" value="MULTI-COPPER OXIDASE"/>
    <property type="match status" value="1"/>
</dbReference>
<keyword evidence="5" id="KW-0812">Transmembrane</keyword>
<dbReference type="InterPro" id="IPR002355">
    <property type="entry name" value="Cu_oxidase_Cu_BS"/>
</dbReference>
<keyword evidence="10" id="KW-1185">Reference proteome</keyword>
<reference evidence="9" key="1">
    <citation type="submission" date="2014-12" db="EMBL/GenBank/DDBJ databases">
        <title>Genome Sequence of Valsa Canker Pathogens Uncovers a Specific Adaption of Colonization on Woody Bark.</title>
        <authorList>
            <person name="Yin Z."/>
            <person name="Liu H."/>
            <person name="Gao X."/>
            <person name="Li Z."/>
            <person name="Song N."/>
            <person name="Ke X."/>
            <person name="Dai Q."/>
            <person name="Wu Y."/>
            <person name="Sun Y."/>
            <person name="Xu J.-R."/>
            <person name="Kang Z.K."/>
            <person name="Wang L."/>
            <person name="Huang L."/>
        </authorList>
    </citation>
    <scope>NUCLEOTIDE SEQUENCE [LARGE SCALE GENOMIC DNA]</scope>
    <source>
        <strain evidence="9">03-8</strain>
    </source>
</reference>
<dbReference type="SUPFAM" id="SSF49503">
    <property type="entry name" value="Cupredoxins"/>
    <property type="match status" value="3"/>
</dbReference>
<dbReference type="InterPro" id="IPR001117">
    <property type="entry name" value="Cu-oxidase_2nd"/>
</dbReference>
<dbReference type="InterPro" id="IPR033138">
    <property type="entry name" value="Cu_oxidase_CS"/>
</dbReference>